<keyword evidence="2" id="KW-1185">Reference proteome</keyword>
<dbReference type="EMBL" id="CM044707">
    <property type="protein sequence ID" value="KAI5654124.1"/>
    <property type="molecule type" value="Genomic_DNA"/>
</dbReference>
<reference evidence="2" key="1">
    <citation type="journal article" date="2023" name="Nat. Plants">
        <title>Single-cell RNA sequencing provides a high-resolution roadmap for understanding the multicellular compartmentation of specialized metabolism.</title>
        <authorList>
            <person name="Sun S."/>
            <person name="Shen X."/>
            <person name="Li Y."/>
            <person name="Li Y."/>
            <person name="Wang S."/>
            <person name="Li R."/>
            <person name="Zhang H."/>
            <person name="Shen G."/>
            <person name="Guo B."/>
            <person name="Wei J."/>
            <person name="Xu J."/>
            <person name="St-Pierre B."/>
            <person name="Chen S."/>
            <person name="Sun C."/>
        </authorList>
    </citation>
    <scope>NUCLEOTIDE SEQUENCE [LARGE SCALE GENOMIC DNA]</scope>
</reference>
<protein>
    <submittedName>
        <fullName evidence="1">Uncharacterized protein</fullName>
    </submittedName>
</protein>
<evidence type="ECO:0000313" key="2">
    <source>
        <dbReference type="Proteomes" id="UP001060085"/>
    </source>
</evidence>
<sequence length="113" mass="12649">MEFEGEEGFLRGSRDRIDRAPQAKPEGCYTNRPAGGRRRGPDSLYNGSQTTVFPSDKTYHRLSSAFSMKKKSNPDLRKPFPFPAASPSLHRAFPLMVRESIPLSELGGHPFQP</sequence>
<gene>
    <name evidence="1" type="ORF">M9H77_31311</name>
</gene>
<comment type="caution">
    <text evidence="1">The sequence shown here is derived from an EMBL/GenBank/DDBJ whole genome shotgun (WGS) entry which is preliminary data.</text>
</comment>
<dbReference type="Proteomes" id="UP001060085">
    <property type="component" value="Linkage Group LG07"/>
</dbReference>
<accession>A0ACC0A0J1</accession>
<name>A0ACC0A0J1_CATRO</name>
<proteinExistence type="predicted"/>
<evidence type="ECO:0000313" key="1">
    <source>
        <dbReference type="EMBL" id="KAI5654124.1"/>
    </source>
</evidence>
<organism evidence="1 2">
    <name type="scientific">Catharanthus roseus</name>
    <name type="common">Madagascar periwinkle</name>
    <name type="synonym">Vinca rosea</name>
    <dbReference type="NCBI Taxonomy" id="4058"/>
    <lineage>
        <taxon>Eukaryota</taxon>
        <taxon>Viridiplantae</taxon>
        <taxon>Streptophyta</taxon>
        <taxon>Embryophyta</taxon>
        <taxon>Tracheophyta</taxon>
        <taxon>Spermatophyta</taxon>
        <taxon>Magnoliopsida</taxon>
        <taxon>eudicotyledons</taxon>
        <taxon>Gunneridae</taxon>
        <taxon>Pentapetalae</taxon>
        <taxon>asterids</taxon>
        <taxon>lamiids</taxon>
        <taxon>Gentianales</taxon>
        <taxon>Apocynaceae</taxon>
        <taxon>Rauvolfioideae</taxon>
        <taxon>Vinceae</taxon>
        <taxon>Catharanthinae</taxon>
        <taxon>Catharanthus</taxon>
    </lineage>
</organism>